<evidence type="ECO:0000256" key="2">
    <source>
        <dbReference type="ARBA" id="ARBA00008466"/>
    </source>
</evidence>
<feature type="binding site" evidence="15">
    <location>
        <position position="82"/>
    </location>
    <ligand>
        <name>substrate</name>
    </ligand>
</feature>
<feature type="active site" description="Schiff-base intermediate with substrate; via pyruvic acid" evidence="14">
    <location>
        <position position="83"/>
    </location>
</feature>
<comment type="pathway">
    <text evidence="1 13">Amine and polyamine biosynthesis; S-adenosylmethioninamine biosynthesis; S-adenosylmethioninamine from S-adenosyl-L-methionine: step 1/1.</text>
</comment>
<sequence>MSSKVESSVIQTNKLDEKTPVEEYFFEGAEKLLELWFGNSSGRSGSLRRIPRYELDAMLNIAQCKVLQSAHTEFIDSYVLSESSLFVSERRLILKTCGRTRLLAALPSIIQLAADYADFDQVVSVYYSRKNFLRPDLQPEEHRSFDAEVDYLDNFFHDGHAYCMGSLKQDRWYLYTYHVPQPITKLADHTLEILMTDLDENVLHIFTKEACENARDCTERAGIDHIVPNGTLIHEELFDPCGYSMNAFLPKSDHYATIHVTPEKEFSFASFETNQDIVCLYKQTKEVLKCFRPGKLLMTVFANDNSTRGREAQQQLWDRELPGYKRTNVQFVRLETETLVYAHFLRKDGTESSSDEDDGALSE</sequence>
<feature type="site" description="Cleavage (non-hydrolytic); by autolysis" evidence="17">
    <location>
        <begin position="82"/>
        <end position="83"/>
    </location>
</feature>
<dbReference type="PANTHER" id="PTHR11570:SF0">
    <property type="entry name" value="S-ADENOSYLMETHIONINE DECARBOXYLASE PROENZYME"/>
    <property type="match status" value="1"/>
</dbReference>
<comment type="cofactor">
    <cofactor evidence="13">
        <name>pyruvate</name>
        <dbReference type="ChEBI" id="CHEBI:15361"/>
    </cofactor>
    <text evidence="13">Binds 1 pyruvoyl group covalently per subunit.</text>
</comment>
<dbReference type="EC" id="4.1.1.50" evidence="13"/>
<dbReference type="GO" id="GO:0006597">
    <property type="term" value="P:spermine biosynthetic process"/>
    <property type="evidence" value="ECO:0007669"/>
    <property type="project" value="InterPro"/>
</dbReference>
<keyword evidence="9 13" id="KW-0456">Lyase</keyword>
<evidence type="ECO:0000256" key="5">
    <source>
        <dbReference type="ARBA" id="ARBA00022813"/>
    </source>
</evidence>
<keyword evidence="6 13" id="KW-0745">Spermidine biosynthesis</keyword>
<evidence type="ECO:0000256" key="12">
    <source>
        <dbReference type="ARBA" id="ARBA00048112"/>
    </source>
</evidence>
<evidence type="ECO:0000256" key="3">
    <source>
        <dbReference type="ARBA" id="ARBA00022691"/>
    </source>
</evidence>
<keyword evidence="5 17" id="KW-0068">Autocatalytic cleavage</keyword>
<dbReference type="Proteomes" id="UP000025227">
    <property type="component" value="Unplaced"/>
</dbReference>
<evidence type="ECO:0000256" key="6">
    <source>
        <dbReference type="ARBA" id="ARBA00023066"/>
    </source>
</evidence>
<dbReference type="SUPFAM" id="SSF56276">
    <property type="entry name" value="S-adenosylmethionine decarboxylase"/>
    <property type="match status" value="1"/>
</dbReference>
<feature type="active site" description="Proton donor; for catalytic activity" evidence="14">
    <location>
        <position position="97"/>
    </location>
</feature>
<dbReference type="PIRSF" id="PIRSF001355">
    <property type="entry name" value="S-AdenosylMet_decarboxylase"/>
    <property type="match status" value="1"/>
</dbReference>
<evidence type="ECO:0000256" key="10">
    <source>
        <dbReference type="ARBA" id="ARBA00023270"/>
    </source>
</evidence>
<evidence type="ECO:0000256" key="13">
    <source>
        <dbReference type="PIRNR" id="PIRNR001355"/>
    </source>
</evidence>
<name>A0A7I4XWK7_HAECO</name>
<reference evidence="20" key="1">
    <citation type="submission" date="2020-12" db="UniProtKB">
        <authorList>
            <consortium name="WormBaseParasite"/>
        </authorList>
    </citation>
    <scope>IDENTIFICATION</scope>
    <source>
        <strain evidence="20">MHco3</strain>
    </source>
</reference>
<feature type="binding site" evidence="15">
    <location>
        <position position="238"/>
    </location>
    <ligand>
        <name>substrate</name>
    </ligand>
</feature>
<evidence type="ECO:0000256" key="16">
    <source>
        <dbReference type="PIRSR" id="PIRSR001355-3"/>
    </source>
</evidence>
<evidence type="ECO:0000256" key="9">
    <source>
        <dbReference type="ARBA" id="ARBA00023239"/>
    </source>
</evidence>
<comment type="catalytic activity">
    <reaction evidence="12 13">
        <text>S-adenosyl-L-methionine + H(+) = S-adenosyl 3-(methylsulfanyl)propylamine + CO2</text>
        <dbReference type="Rhea" id="RHEA:15981"/>
        <dbReference type="ChEBI" id="CHEBI:15378"/>
        <dbReference type="ChEBI" id="CHEBI:16526"/>
        <dbReference type="ChEBI" id="CHEBI:57443"/>
        <dbReference type="ChEBI" id="CHEBI:59789"/>
        <dbReference type="EC" id="4.1.1.50"/>
    </reaction>
</comment>
<keyword evidence="7 13" id="KW-0620">Polyamine biosynthesis</keyword>
<evidence type="ECO:0000256" key="1">
    <source>
        <dbReference type="ARBA" id="ARBA00004911"/>
    </source>
</evidence>
<dbReference type="InterPro" id="IPR001985">
    <property type="entry name" value="S-AdoMet_decarboxylase_euk"/>
</dbReference>
<keyword evidence="4 13" id="KW-0210">Decarboxylase</keyword>
<feature type="active site" description="Proton acceptor; for processing activity" evidence="14">
    <location>
        <position position="244"/>
    </location>
</feature>
<evidence type="ECO:0000313" key="20">
    <source>
        <dbReference type="WBParaSite" id="HCON_00021660-00001"/>
    </source>
</evidence>
<dbReference type="WBParaSite" id="HCON_00021660-00001">
    <property type="protein sequence ID" value="HCON_00021660-00001"/>
    <property type="gene ID" value="HCON_00021660"/>
</dbReference>
<evidence type="ECO:0000256" key="15">
    <source>
        <dbReference type="PIRSR" id="PIRSR001355-2"/>
    </source>
</evidence>
<evidence type="ECO:0000256" key="14">
    <source>
        <dbReference type="PIRSR" id="PIRSR001355-1"/>
    </source>
</evidence>
<evidence type="ECO:0000256" key="18">
    <source>
        <dbReference type="PIRSR" id="PIRSR001355-5"/>
    </source>
</evidence>
<feature type="chain" id="PRO_5042321536" description="S-adenosylmethionine decarboxylase alpha chain" evidence="18">
    <location>
        <begin position="83"/>
        <end position="363"/>
    </location>
</feature>
<comment type="similarity">
    <text evidence="2 13">Belongs to the eukaryotic AdoMetDC family.</text>
</comment>
<dbReference type="Gene3D" id="3.60.90.10">
    <property type="entry name" value="S-adenosylmethionine decarboxylase"/>
    <property type="match status" value="1"/>
</dbReference>
<feature type="binding site" evidence="15">
    <location>
        <position position="263"/>
    </location>
    <ligand>
        <name>substrate</name>
    </ligand>
</feature>
<dbReference type="Pfam" id="PF01536">
    <property type="entry name" value="SAM_decarbox"/>
    <property type="match status" value="1"/>
</dbReference>
<dbReference type="GO" id="GO:0004014">
    <property type="term" value="F:adenosylmethionine decarboxylase activity"/>
    <property type="evidence" value="ECO:0007669"/>
    <property type="project" value="UniProtKB-EC"/>
</dbReference>
<organism evidence="19 20">
    <name type="scientific">Haemonchus contortus</name>
    <name type="common">Barber pole worm</name>
    <dbReference type="NCBI Taxonomy" id="6289"/>
    <lineage>
        <taxon>Eukaryota</taxon>
        <taxon>Metazoa</taxon>
        <taxon>Ecdysozoa</taxon>
        <taxon>Nematoda</taxon>
        <taxon>Chromadorea</taxon>
        <taxon>Rhabditida</taxon>
        <taxon>Rhabditina</taxon>
        <taxon>Rhabditomorpha</taxon>
        <taxon>Strongyloidea</taxon>
        <taxon>Trichostrongylidae</taxon>
        <taxon>Haemonchus</taxon>
    </lineage>
</organism>
<dbReference type="InterPro" id="IPR018166">
    <property type="entry name" value="S-AdoMet_deCO2ase_CS"/>
</dbReference>
<dbReference type="GO" id="GO:0008295">
    <property type="term" value="P:spermidine biosynthetic process"/>
    <property type="evidence" value="ECO:0007669"/>
    <property type="project" value="UniProtKB-KW"/>
</dbReference>
<evidence type="ECO:0000256" key="17">
    <source>
        <dbReference type="PIRSR" id="PIRSR001355-4"/>
    </source>
</evidence>
<protein>
    <recommendedName>
        <fullName evidence="13">S-adenosylmethionine decarboxylase proenzyme</fullName>
        <ecNumber evidence="13">4.1.1.50</ecNumber>
    </recommendedName>
</protein>
<dbReference type="GO" id="GO:0005829">
    <property type="term" value="C:cytosol"/>
    <property type="evidence" value="ECO:0007669"/>
    <property type="project" value="TreeGrafter"/>
</dbReference>
<keyword evidence="3 13" id="KW-0949">S-adenosyl-L-methionine</keyword>
<evidence type="ECO:0000256" key="11">
    <source>
        <dbReference type="ARBA" id="ARBA00023317"/>
    </source>
</evidence>
<dbReference type="PANTHER" id="PTHR11570">
    <property type="entry name" value="S-ADENOSYLMETHIONINE DECARBOXYLASE"/>
    <property type="match status" value="1"/>
</dbReference>
<evidence type="ECO:0000256" key="7">
    <source>
        <dbReference type="ARBA" id="ARBA00023115"/>
    </source>
</evidence>
<dbReference type="OrthoDB" id="1068353at2759"/>
<accession>A0A7I4XWK7</accession>
<feature type="modified residue" description="Pyruvic acid (Ser); by autocatalysis" evidence="16">
    <location>
        <position position="83"/>
    </location>
</feature>
<dbReference type="UniPathway" id="UPA00331">
    <property type="reaction ID" value="UER00451"/>
</dbReference>
<feature type="binding site" evidence="15">
    <location>
        <position position="26"/>
    </location>
    <ligand>
        <name>substrate</name>
    </ligand>
</feature>
<feature type="chain" id="PRO_5042321537" description="S-adenosylmethionine decarboxylase beta chain" evidence="18">
    <location>
        <begin position="1"/>
        <end position="82"/>
    </location>
</feature>
<evidence type="ECO:0000313" key="19">
    <source>
        <dbReference type="Proteomes" id="UP000025227"/>
    </source>
</evidence>
<keyword evidence="8 13" id="KW-0865">Zymogen</keyword>
<dbReference type="InterPro" id="IPR016067">
    <property type="entry name" value="S-AdoMet_deCO2ase_core"/>
</dbReference>
<dbReference type="NCBIfam" id="TIGR00535">
    <property type="entry name" value="SAM_DCase"/>
    <property type="match status" value="1"/>
</dbReference>
<keyword evidence="10 13" id="KW-0704">Schiff base</keyword>
<feature type="active site" description="Proton acceptor; for processing activity" evidence="14">
    <location>
        <position position="259"/>
    </location>
</feature>
<keyword evidence="11 13" id="KW-0670">Pyruvate</keyword>
<dbReference type="AlphaFoldDB" id="A0A7I4XWK7"/>
<dbReference type="PROSITE" id="PS01336">
    <property type="entry name" value="ADOMETDC"/>
    <property type="match status" value="1"/>
</dbReference>
<evidence type="ECO:0000256" key="8">
    <source>
        <dbReference type="ARBA" id="ARBA00023145"/>
    </source>
</evidence>
<proteinExistence type="inferred from homology"/>
<evidence type="ECO:0000256" key="4">
    <source>
        <dbReference type="ARBA" id="ARBA00022793"/>
    </source>
</evidence>
<dbReference type="OMA" id="WFEESSN"/>
<dbReference type="InterPro" id="IPR048283">
    <property type="entry name" value="AdoMetDC-like"/>
</dbReference>
<keyword evidence="19" id="KW-1185">Reference proteome</keyword>